<protein>
    <submittedName>
        <fullName evidence="1">Uncharacterized protein</fullName>
    </submittedName>
</protein>
<comment type="caution">
    <text evidence="1">The sequence shown here is derived from an EMBL/GenBank/DDBJ whole genome shotgun (WGS) entry which is preliminary data.</text>
</comment>
<keyword evidence="2" id="KW-1185">Reference proteome</keyword>
<gene>
    <name evidence="1" type="ORF">PUND_17603</name>
</gene>
<sequence>MNQLEGFGLGPLAKTKLNGGRLSNIPAYKFLHKEDLRYWLEDKTIKIDSLLSFSGQENTGGVGDPLEMEIKGISAFVENVNDPITSLIVNNLRSLGVADLKCGNRITIENFTTRRANRFIYCMSSSINENLYKKWHEVEGYDSIIKIKDIAAFVKAIQFADYYDQRLLGGRAIFDWVEYVDMPPDLSVVDLTEYKFIKDKNSFEWQTELRFSWPNGPQENNLPYYLHIPDLCDHLEVIDIPNSWKNNNNA</sequence>
<dbReference type="EMBL" id="AHCF02000044">
    <property type="protein sequence ID" value="ERG59413.1"/>
    <property type="molecule type" value="Genomic_DNA"/>
</dbReference>
<accession>A0ABN0ND01</accession>
<dbReference type="Proteomes" id="UP000016534">
    <property type="component" value="Unassembled WGS sequence"/>
</dbReference>
<reference evidence="1" key="1">
    <citation type="journal article" date="2012" name="J. Bacteriol.">
        <title>Genome sequences of type strains of seven species of the marine bacterium Pseudoalteromonas.</title>
        <authorList>
            <person name="Xie B.B."/>
            <person name="Shu Y.L."/>
            <person name="Qin Q.L."/>
            <person name="Rong J.C."/>
            <person name="Zhang X.Y."/>
            <person name="Chen X.L."/>
            <person name="Shi M."/>
            <person name="He H.L."/>
            <person name="Zhou B.C."/>
            <person name="Zhang Y.Z."/>
        </authorList>
    </citation>
    <scope>NUCLEOTIDE SEQUENCE [LARGE SCALE GENOMIC DNA]</scope>
    <source>
        <strain evidence="1">NCIMB 2128</strain>
    </source>
</reference>
<name>A0ABN0ND01_9GAMM</name>
<organism evidence="1 2">
    <name type="scientific">Pseudoalteromonas undina</name>
    <dbReference type="NCBI Taxonomy" id="43660"/>
    <lineage>
        <taxon>Bacteria</taxon>
        <taxon>Pseudomonadati</taxon>
        <taxon>Pseudomonadota</taxon>
        <taxon>Gammaproteobacteria</taxon>
        <taxon>Alteromonadales</taxon>
        <taxon>Pseudoalteromonadaceae</taxon>
        <taxon>Pseudoalteromonas</taxon>
    </lineage>
</organism>
<reference evidence="1" key="2">
    <citation type="submission" date="2013-04" db="EMBL/GenBank/DDBJ databases">
        <title>Genome sequence of Pseudoalteromonas undina.</title>
        <authorList>
            <person name="Xie B.-B."/>
            <person name="Rong J.-C."/>
            <person name="Qin Q.-L."/>
            <person name="Shu Y.-L."/>
            <person name="Zhang Y.-Z."/>
        </authorList>
    </citation>
    <scope>NUCLEOTIDE SEQUENCE</scope>
    <source>
        <strain evidence="1">NCIMB 2128</strain>
    </source>
</reference>
<evidence type="ECO:0000313" key="2">
    <source>
        <dbReference type="Proteomes" id="UP000016534"/>
    </source>
</evidence>
<proteinExistence type="predicted"/>
<evidence type="ECO:0000313" key="1">
    <source>
        <dbReference type="EMBL" id="ERG59413.1"/>
    </source>
</evidence>